<protein>
    <submittedName>
        <fullName evidence="4">Zn(2)-C6 fungal-type DNA-binding domain-containing protein</fullName>
    </submittedName>
</protein>
<dbReference type="GO" id="GO:0003677">
    <property type="term" value="F:DNA binding"/>
    <property type="evidence" value="ECO:0007669"/>
    <property type="project" value="UniProtKB-KW"/>
</dbReference>
<dbReference type="CDD" id="cd00067">
    <property type="entry name" value="GAL4"/>
    <property type="match status" value="1"/>
</dbReference>
<feature type="region of interest" description="Disordered" evidence="2">
    <location>
        <begin position="275"/>
        <end position="339"/>
    </location>
</feature>
<dbReference type="Proteomes" id="UP001056384">
    <property type="component" value="Chromosome 1"/>
</dbReference>
<feature type="region of interest" description="Disordered" evidence="2">
    <location>
        <begin position="137"/>
        <end position="239"/>
    </location>
</feature>
<dbReference type="PROSITE" id="PS00463">
    <property type="entry name" value="ZN2_CY6_FUNGAL_1"/>
    <property type="match status" value="1"/>
</dbReference>
<feature type="domain" description="Zn(2)-C6 fungal-type" evidence="3">
    <location>
        <begin position="21"/>
        <end position="55"/>
    </location>
</feature>
<dbReference type="AlphaFoldDB" id="A0A9Q9AG27"/>
<proteinExistence type="predicted"/>
<feature type="compositionally biased region" description="Polar residues" evidence="2">
    <location>
        <begin position="198"/>
        <end position="228"/>
    </location>
</feature>
<dbReference type="Gene3D" id="4.10.240.10">
    <property type="entry name" value="Zn(2)-C6 fungal-type DNA-binding domain"/>
    <property type="match status" value="1"/>
</dbReference>
<evidence type="ECO:0000259" key="3">
    <source>
        <dbReference type="PROSITE" id="PS50048"/>
    </source>
</evidence>
<evidence type="ECO:0000313" key="5">
    <source>
        <dbReference type="Proteomes" id="UP001056384"/>
    </source>
</evidence>
<accession>A0A9Q9AG27</accession>
<reference evidence="4" key="1">
    <citation type="submission" date="2022-06" db="EMBL/GenBank/DDBJ databases">
        <title>Complete genome sequences of two strains of the flax pathogen Septoria linicola.</title>
        <authorList>
            <person name="Lapalu N."/>
            <person name="Simon A."/>
            <person name="Demenou B."/>
            <person name="Paumier D."/>
            <person name="Guillot M.-P."/>
            <person name="Gout L."/>
            <person name="Valade R."/>
        </authorList>
    </citation>
    <scope>NUCLEOTIDE SEQUENCE</scope>
    <source>
        <strain evidence="4">SE15195</strain>
    </source>
</reference>
<feature type="region of interest" description="Disordered" evidence="2">
    <location>
        <begin position="66"/>
        <end position="109"/>
    </location>
</feature>
<evidence type="ECO:0000313" key="4">
    <source>
        <dbReference type="EMBL" id="USW48427.1"/>
    </source>
</evidence>
<dbReference type="GO" id="GO:0000981">
    <property type="term" value="F:DNA-binding transcription factor activity, RNA polymerase II-specific"/>
    <property type="evidence" value="ECO:0007669"/>
    <property type="project" value="InterPro"/>
</dbReference>
<gene>
    <name evidence="4" type="ORF">Slin15195_G017460</name>
</gene>
<evidence type="ECO:0000256" key="1">
    <source>
        <dbReference type="ARBA" id="ARBA00023242"/>
    </source>
</evidence>
<organism evidence="4 5">
    <name type="scientific">Septoria linicola</name>
    <dbReference type="NCBI Taxonomy" id="215465"/>
    <lineage>
        <taxon>Eukaryota</taxon>
        <taxon>Fungi</taxon>
        <taxon>Dikarya</taxon>
        <taxon>Ascomycota</taxon>
        <taxon>Pezizomycotina</taxon>
        <taxon>Dothideomycetes</taxon>
        <taxon>Dothideomycetidae</taxon>
        <taxon>Mycosphaerellales</taxon>
        <taxon>Mycosphaerellaceae</taxon>
        <taxon>Septoria</taxon>
    </lineage>
</organism>
<dbReference type="SUPFAM" id="SSF57701">
    <property type="entry name" value="Zn2/Cys6 DNA-binding domain"/>
    <property type="match status" value="1"/>
</dbReference>
<name>A0A9Q9AG27_9PEZI</name>
<dbReference type="EMBL" id="CP099418">
    <property type="protein sequence ID" value="USW48427.1"/>
    <property type="molecule type" value="Genomic_DNA"/>
</dbReference>
<dbReference type="SMART" id="SM00066">
    <property type="entry name" value="GAL4"/>
    <property type="match status" value="1"/>
</dbReference>
<feature type="compositionally biased region" description="Low complexity" evidence="2">
    <location>
        <begin position="69"/>
        <end position="93"/>
    </location>
</feature>
<dbReference type="InterPro" id="IPR001138">
    <property type="entry name" value="Zn2Cys6_DnaBD"/>
</dbReference>
<sequence>MSESELDKKRNKLGYQRISIACAHCRRRKIRCLIAEDDSEQRCQNCIRLKKECVFYPVDQQAVIDARSESSSKSGAPSAPPSAVSTSPTQQSARGFEHHGYTGQYPAPSVPPVSTSFQGIPVVPASGMPIQANYSPQAYNMQTPSDHPSSQWSPADYSGHNRQAPMVSRTPSAQPPFARFPPSQAADVAPYPGPEQPGQASSNVPHAQYGYGSQQMQQPPPNWQSQGQPGRAISYSEYPPNYAQYPQASTLSSSYSRQPILQPPMTAMMPVQHTVAPHNPQQYGPPHDPRSTNMPGPPQPHYQPSQQMPWFGSAPSPVDESVRRLPSNYPPPGYGDRPS</sequence>
<dbReference type="Pfam" id="PF00172">
    <property type="entry name" value="Zn_clus"/>
    <property type="match status" value="1"/>
</dbReference>
<keyword evidence="1" id="KW-0539">Nucleus</keyword>
<keyword evidence="4" id="KW-0238">DNA-binding</keyword>
<feature type="compositionally biased region" description="Polar residues" evidence="2">
    <location>
        <begin position="137"/>
        <end position="153"/>
    </location>
</feature>
<evidence type="ECO:0000256" key="2">
    <source>
        <dbReference type="SAM" id="MobiDB-lite"/>
    </source>
</evidence>
<dbReference type="GO" id="GO:0008270">
    <property type="term" value="F:zinc ion binding"/>
    <property type="evidence" value="ECO:0007669"/>
    <property type="project" value="InterPro"/>
</dbReference>
<keyword evidence="5" id="KW-1185">Reference proteome</keyword>
<dbReference type="PROSITE" id="PS50048">
    <property type="entry name" value="ZN2_CY6_FUNGAL_2"/>
    <property type="match status" value="1"/>
</dbReference>
<dbReference type="InterPro" id="IPR036864">
    <property type="entry name" value="Zn2-C6_fun-type_DNA-bd_sf"/>
</dbReference>